<feature type="region of interest" description="Disordered" evidence="1">
    <location>
        <begin position="178"/>
        <end position="212"/>
    </location>
</feature>
<keyword evidence="2" id="KW-1185">Reference proteome</keyword>
<reference evidence="3" key="2">
    <citation type="submission" date="2020-04" db="EMBL/GenBank/DDBJ databases">
        <authorList>
            <consortium name="NCBI Genome Project"/>
        </authorList>
    </citation>
    <scope>NUCLEOTIDE SEQUENCE</scope>
    <source>
        <strain evidence="3">CBS 342.82</strain>
    </source>
</reference>
<organism evidence="3">
    <name type="scientific">Dissoconium aciculare CBS 342.82</name>
    <dbReference type="NCBI Taxonomy" id="1314786"/>
    <lineage>
        <taxon>Eukaryota</taxon>
        <taxon>Fungi</taxon>
        <taxon>Dikarya</taxon>
        <taxon>Ascomycota</taxon>
        <taxon>Pezizomycotina</taxon>
        <taxon>Dothideomycetes</taxon>
        <taxon>Dothideomycetidae</taxon>
        <taxon>Mycosphaerellales</taxon>
        <taxon>Dissoconiaceae</taxon>
        <taxon>Dissoconium</taxon>
    </lineage>
</organism>
<proteinExistence type="predicted"/>
<reference evidence="3" key="3">
    <citation type="submission" date="2025-08" db="UniProtKB">
        <authorList>
            <consortium name="RefSeq"/>
        </authorList>
    </citation>
    <scope>IDENTIFICATION</scope>
    <source>
        <strain evidence="3">CBS 342.82</strain>
    </source>
</reference>
<accession>A0A6J3LQQ4</accession>
<evidence type="ECO:0000313" key="3">
    <source>
        <dbReference type="RefSeq" id="XP_033455247.1"/>
    </source>
</evidence>
<gene>
    <name evidence="3" type="ORF">K489DRAFT_130964</name>
</gene>
<sequence>MCPSRITHISPAHPRTRPSARRCTACAISLYIPAAAAASSATLLLNVSPERRNLSRPGQQTSLRAGFWVVLMVDNHCEGDDGVERVDVCRDRSSLDGCGTDTHPSADSYAQTENENCACHYTYADMPKSVRCHRACRIASHVTSCHDPTGPGSDADTSPCSALSPTFHLPFLARLGEQDKRESAADATIQRSYRYAPAGDDRGDEEDDSVEL</sequence>
<reference evidence="3" key="1">
    <citation type="submission" date="2020-01" db="EMBL/GenBank/DDBJ databases">
        <authorList>
            <consortium name="DOE Joint Genome Institute"/>
            <person name="Haridas S."/>
            <person name="Albert R."/>
            <person name="Binder M."/>
            <person name="Bloem J."/>
            <person name="Labutti K."/>
            <person name="Salamov A."/>
            <person name="Andreopoulos B."/>
            <person name="Baker S.E."/>
            <person name="Barry K."/>
            <person name="Bills G."/>
            <person name="Bluhm B.H."/>
            <person name="Cannon C."/>
            <person name="Castanera R."/>
            <person name="Culley D.E."/>
            <person name="Daum C."/>
            <person name="Ezra D."/>
            <person name="Gonzalez J.B."/>
            <person name="Henrissat B."/>
            <person name="Kuo A."/>
            <person name="Liang C."/>
            <person name="Lipzen A."/>
            <person name="Lutzoni F."/>
            <person name="Magnuson J."/>
            <person name="Mondo S."/>
            <person name="Nolan M."/>
            <person name="Ohm R."/>
            <person name="Pangilinan J."/>
            <person name="Park H.-J."/>
            <person name="Ramirez L."/>
            <person name="Alfaro M."/>
            <person name="Sun H."/>
            <person name="Tritt A."/>
            <person name="Yoshinaga Y."/>
            <person name="Zwiers L.-H."/>
            <person name="Turgeon B.G."/>
            <person name="Goodwin S.B."/>
            <person name="Spatafora J.W."/>
            <person name="Crous P.W."/>
            <person name="Grigoriev I.V."/>
        </authorList>
    </citation>
    <scope>NUCLEOTIDE SEQUENCE</scope>
    <source>
        <strain evidence="3">CBS 342.82</strain>
    </source>
</reference>
<feature type="compositionally biased region" description="Acidic residues" evidence="1">
    <location>
        <begin position="202"/>
        <end position="212"/>
    </location>
</feature>
<evidence type="ECO:0000313" key="2">
    <source>
        <dbReference type="Proteomes" id="UP000504637"/>
    </source>
</evidence>
<protein>
    <submittedName>
        <fullName evidence="3">Uncharacterized protein</fullName>
    </submittedName>
</protein>
<dbReference type="AlphaFoldDB" id="A0A6J3LQQ4"/>
<dbReference type="Proteomes" id="UP000504637">
    <property type="component" value="Unplaced"/>
</dbReference>
<name>A0A6J3LQQ4_9PEZI</name>
<evidence type="ECO:0000256" key="1">
    <source>
        <dbReference type="SAM" id="MobiDB-lite"/>
    </source>
</evidence>
<dbReference type="GeneID" id="54356842"/>
<dbReference type="RefSeq" id="XP_033455247.1">
    <property type="nucleotide sequence ID" value="XM_033599043.1"/>
</dbReference>